<evidence type="ECO:0000313" key="3">
    <source>
        <dbReference type="Proteomes" id="UP000604046"/>
    </source>
</evidence>
<proteinExistence type="predicted"/>
<protein>
    <submittedName>
        <fullName evidence="2">Uncharacterized protein</fullName>
    </submittedName>
</protein>
<feature type="chain" id="PRO_5032445513" evidence="1">
    <location>
        <begin position="18"/>
        <end position="573"/>
    </location>
</feature>
<comment type="caution">
    <text evidence="2">The sequence shown here is derived from an EMBL/GenBank/DDBJ whole genome shotgun (WGS) entry which is preliminary data.</text>
</comment>
<dbReference type="EMBL" id="CAJNDS010002371">
    <property type="protein sequence ID" value="CAE7453098.1"/>
    <property type="molecule type" value="Genomic_DNA"/>
</dbReference>
<reference evidence="2" key="1">
    <citation type="submission" date="2021-02" db="EMBL/GenBank/DDBJ databases">
        <authorList>
            <person name="Dougan E. K."/>
            <person name="Rhodes N."/>
            <person name="Thang M."/>
            <person name="Chan C."/>
        </authorList>
    </citation>
    <scope>NUCLEOTIDE SEQUENCE</scope>
</reference>
<sequence>MWRRVVAAALALAVLCADDRLPLAKEAVCGTGGQDCPRCNASLTKWSHCTLDAEQSFAGGTTAFLKSKDCPVGMAVFVSSTLSHKYNSSKMADAVLTAPVPRGDEKAREMASQVLRAANKFLLAMPEETVVRGAEIGVKAASLQSMCFGVFLPNSACSLCIEHVDLPDAKVHLEVRQQANCTVQDWMTGLCNCAGAVTRGRLLGLLYSYVHDMLLMIGLSFHMPDPTPTNLLLTCNPEGSTSFQPPGVQWADFLATSSGQSKRGLLAGSDREIAGKVTVFFGAIMIGAQHPDLASVQQIADLCVARLKFGLKEGVTLCMERVWSEQQKMSDEELRDFRRFVAGEIFFNEIDALSARITELDVRDVKRELELADVKRELAEVKTRGATSISSVWVRELIRKGAEIGGTRPFVDRGGASGSGSGLGVLAVSCWSFSLLSVHVCRSFDPLDLQDRTVTDKLRRVAEFVRISVADSQMKFDDGKEFEPTGNAFKVKGALADAVDDLKKALRLDLARGSNSITDVFCAAALLDFQALLVVLKCTDAANPFEEIWGKSACIACSCQHDVERFKHDSNFA</sequence>
<evidence type="ECO:0000313" key="2">
    <source>
        <dbReference type="EMBL" id="CAE7453098.1"/>
    </source>
</evidence>
<organism evidence="2 3">
    <name type="scientific">Symbiodinium natans</name>
    <dbReference type="NCBI Taxonomy" id="878477"/>
    <lineage>
        <taxon>Eukaryota</taxon>
        <taxon>Sar</taxon>
        <taxon>Alveolata</taxon>
        <taxon>Dinophyceae</taxon>
        <taxon>Suessiales</taxon>
        <taxon>Symbiodiniaceae</taxon>
        <taxon>Symbiodinium</taxon>
    </lineage>
</organism>
<feature type="signal peptide" evidence="1">
    <location>
        <begin position="1"/>
        <end position="17"/>
    </location>
</feature>
<keyword evidence="3" id="KW-1185">Reference proteome</keyword>
<keyword evidence="1" id="KW-0732">Signal</keyword>
<accession>A0A812RVB5</accession>
<name>A0A812RVB5_9DINO</name>
<gene>
    <name evidence="2" type="ORF">SNAT2548_LOCUS24853</name>
</gene>
<evidence type="ECO:0000256" key="1">
    <source>
        <dbReference type="SAM" id="SignalP"/>
    </source>
</evidence>
<dbReference type="AlphaFoldDB" id="A0A812RVB5"/>
<dbReference type="Proteomes" id="UP000604046">
    <property type="component" value="Unassembled WGS sequence"/>
</dbReference>